<protein>
    <submittedName>
        <fullName evidence="1">Ester cyclase</fullName>
    </submittedName>
</protein>
<organism evidence="1 2">
    <name type="scientific">Thioclava kandeliae</name>
    <dbReference type="NCBI Taxonomy" id="3070818"/>
    <lineage>
        <taxon>Bacteria</taxon>
        <taxon>Pseudomonadati</taxon>
        <taxon>Pseudomonadota</taxon>
        <taxon>Alphaproteobacteria</taxon>
        <taxon>Rhodobacterales</taxon>
        <taxon>Paracoccaceae</taxon>
        <taxon>Thioclava</taxon>
    </lineage>
</organism>
<dbReference type="Pfam" id="PF07366">
    <property type="entry name" value="SnoaL"/>
    <property type="match status" value="1"/>
</dbReference>
<dbReference type="SUPFAM" id="SSF54427">
    <property type="entry name" value="NTF2-like"/>
    <property type="match status" value="1"/>
</dbReference>
<dbReference type="EMBL" id="JAYWLC010000013">
    <property type="protein sequence ID" value="MER5173012.1"/>
    <property type="molecule type" value="Genomic_DNA"/>
</dbReference>
<dbReference type="InterPro" id="IPR009959">
    <property type="entry name" value="Cyclase_SnoaL-like"/>
</dbReference>
<sequence>MTREEIMVAYRAYIACLNGRDWQDLHQFVGKDVIYNGTRIGLEGYAGMLAADVRAIPDLQFTIAALVCDPPVIAVRLAFDCSPVGDLFGLAVNGKQVRFDEHVFYEFHDGRIQKVWSLIDKAAIAAQI</sequence>
<gene>
    <name evidence="1" type="ORF">VSX56_14630</name>
</gene>
<dbReference type="Proteomes" id="UP001438953">
    <property type="component" value="Unassembled WGS sequence"/>
</dbReference>
<dbReference type="RefSeq" id="WP_339115544.1">
    <property type="nucleotide sequence ID" value="NZ_JAYWLC010000013.1"/>
</dbReference>
<accession>A0ABV1SJD1</accession>
<evidence type="ECO:0000313" key="1">
    <source>
        <dbReference type="EMBL" id="MER5173012.1"/>
    </source>
</evidence>
<name>A0ABV1SJD1_9RHOB</name>
<dbReference type="Gene3D" id="3.10.450.50">
    <property type="match status" value="1"/>
</dbReference>
<dbReference type="InterPro" id="IPR032710">
    <property type="entry name" value="NTF2-like_dom_sf"/>
</dbReference>
<reference evidence="1 2" key="1">
    <citation type="submission" date="2024-06" db="EMBL/GenBank/DDBJ databases">
        <title>Thioclava kandeliae sp. nov. from a rhizosphere soil sample of Kandelia candel in a mangrove.</title>
        <authorList>
            <person name="Mu T."/>
        </authorList>
    </citation>
    <scope>NUCLEOTIDE SEQUENCE [LARGE SCALE GENOMIC DNA]</scope>
    <source>
        <strain evidence="1 2">CPCC 100088</strain>
    </source>
</reference>
<keyword evidence="2" id="KW-1185">Reference proteome</keyword>
<comment type="caution">
    <text evidence="1">The sequence shown here is derived from an EMBL/GenBank/DDBJ whole genome shotgun (WGS) entry which is preliminary data.</text>
</comment>
<dbReference type="PANTHER" id="PTHR38436">
    <property type="entry name" value="POLYKETIDE CYCLASE SNOAL-LIKE DOMAIN"/>
    <property type="match status" value="1"/>
</dbReference>
<evidence type="ECO:0000313" key="2">
    <source>
        <dbReference type="Proteomes" id="UP001438953"/>
    </source>
</evidence>
<dbReference type="PANTHER" id="PTHR38436:SF1">
    <property type="entry name" value="ESTER CYCLASE"/>
    <property type="match status" value="1"/>
</dbReference>
<proteinExistence type="predicted"/>